<keyword evidence="3" id="KW-0238">DNA-binding</keyword>
<dbReference type="InterPro" id="IPR000055">
    <property type="entry name" value="Restrct_endonuc_typeI_TRD"/>
</dbReference>
<keyword evidence="5" id="KW-0255">Endonuclease</keyword>
<evidence type="ECO:0000313" key="5">
    <source>
        <dbReference type="EMBL" id="MDH7639485.1"/>
    </source>
</evidence>
<accession>A0ABT6N2K1</accession>
<name>A0ABT6N2K1_9SPHN</name>
<keyword evidence="5" id="KW-0540">Nuclease</keyword>
<dbReference type="Gene3D" id="3.90.220.20">
    <property type="entry name" value="DNA methylase specificity domains"/>
    <property type="match status" value="2"/>
</dbReference>
<comment type="similarity">
    <text evidence="1">Belongs to the type-I restriction system S methylase family.</text>
</comment>
<dbReference type="PANTHER" id="PTHR30408">
    <property type="entry name" value="TYPE-1 RESTRICTION ENZYME ECOKI SPECIFICITY PROTEIN"/>
    <property type="match status" value="1"/>
</dbReference>
<proteinExistence type="inferred from homology"/>
<organism evidence="5 6">
    <name type="scientific">Sphingomonas oryzagri</name>
    <dbReference type="NCBI Taxonomy" id="3042314"/>
    <lineage>
        <taxon>Bacteria</taxon>
        <taxon>Pseudomonadati</taxon>
        <taxon>Pseudomonadota</taxon>
        <taxon>Alphaproteobacteria</taxon>
        <taxon>Sphingomonadales</taxon>
        <taxon>Sphingomonadaceae</taxon>
        <taxon>Sphingomonas</taxon>
    </lineage>
</organism>
<dbReference type="RefSeq" id="WP_281044748.1">
    <property type="nucleotide sequence ID" value="NZ_JARYGZ010000001.1"/>
</dbReference>
<comment type="caution">
    <text evidence="5">The sequence shown here is derived from an EMBL/GenBank/DDBJ whole genome shotgun (WGS) entry which is preliminary data.</text>
</comment>
<keyword evidence="5" id="KW-0378">Hydrolase</keyword>
<dbReference type="PANTHER" id="PTHR30408:SF13">
    <property type="entry name" value="TYPE I RESTRICTION ENZYME HINDI SPECIFICITY SUBUNIT"/>
    <property type="match status" value="1"/>
</dbReference>
<sequence>MARADTQTGGRNATAAIIPGDRCISVGKPLRDAANGWSWQKLTDLARLESGHTPSRKVPEYWGGDVPWIGTRDATGNHGREIFDTAERTNDLGIANSSARICPAGTICLSRTASVGYVVKMGRPMATSQDFVNWVCGDALNPDFLKYALLSETRALRMFAVGSVHPTIYFPEVKAFHLCAPSRAEQDRIVSVLQPLDDKIELNRRMNETLEAMARAIFKDWFVDFGPTLSKIEGRTPYLSSEIWALFPSKFDENELPEGWSSGTLIDIADLNSEVWGAKHHPEAIDYVDLSNTKWGTIEPATNLTWEEAPSRARRVLKSGDTIVGTVRPGNGSFAYVGADGLTGSTGFAVLRPKQIAFREATWCAATSASNIERLTHLADGGAYPAVRPELVGATEISLPSSAVMTQFSESCRPLIQRVEENKRESETLAITRDLLLPKLMSGNIHIREAEIMVAAAA</sequence>
<evidence type="ECO:0000256" key="2">
    <source>
        <dbReference type="ARBA" id="ARBA00022747"/>
    </source>
</evidence>
<dbReference type="InterPro" id="IPR044946">
    <property type="entry name" value="Restrct_endonuc_typeI_TRD_sf"/>
</dbReference>
<evidence type="ECO:0000256" key="1">
    <source>
        <dbReference type="ARBA" id="ARBA00010923"/>
    </source>
</evidence>
<evidence type="ECO:0000313" key="6">
    <source>
        <dbReference type="Proteomes" id="UP001160625"/>
    </source>
</evidence>
<evidence type="ECO:0000256" key="3">
    <source>
        <dbReference type="ARBA" id="ARBA00023125"/>
    </source>
</evidence>
<evidence type="ECO:0000259" key="4">
    <source>
        <dbReference type="Pfam" id="PF01420"/>
    </source>
</evidence>
<dbReference type="InterPro" id="IPR052021">
    <property type="entry name" value="Type-I_RS_S_subunit"/>
</dbReference>
<keyword evidence="2" id="KW-0680">Restriction system</keyword>
<keyword evidence="6" id="KW-1185">Reference proteome</keyword>
<feature type="domain" description="Type I restriction modification DNA specificity" evidence="4">
    <location>
        <begin position="37"/>
        <end position="211"/>
    </location>
</feature>
<protein>
    <submittedName>
        <fullName evidence="5">Restriction endonuclease subunit S</fullName>
    </submittedName>
</protein>
<dbReference type="GO" id="GO:0004519">
    <property type="term" value="F:endonuclease activity"/>
    <property type="evidence" value="ECO:0007669"/>
    <property type="project" value="UniProtKB-KW"/>
</dbReference>
<dbReference type="EMBL" id="JARYGZ010000001">
    <property type="protein sequence ID" value="MDH7639485.1"/>
    <property type="molecule type" value="Genomic_DNA"/>
</dbReference>
<dbReference type="Proteomes" id="UP001160625">
    <property type="component" value="Unassembled WGS sequence"/>
</dbReference>
<dbReference type="CDD" id="cd17248">
    <property type="entry name" value="RMtype1_S_AmiI-TRD2-CR2_like"/>
    <property type="match status" value="1"/>
</dbReference>
<gene>
    <name evidence="5" type="ORF">QGN17_12160</name>
</gene>
<dbReference type="Pfam" id="PF01420">
    <property type="entry name" value="Methylase_S"/>
    <property type="match status" value="1"/>
</dbReference>
<reference evidence="5" key="1">
    <citation type="submission" date="2023-04" db="EMBL/GenBank/DDBJ databases">
        <title>Sphingomonas sp. MAHUQ-71 isolated from rice field.</title>
        <authorList>
            <person name="Huq M.A."/>
        </authorList>
    </citation>
    <scope>NUCLEOTIDE SEQUENCE</scope>
    <source>
        <strain evidence="5">MAHUQ-71</strain>
    </source>
</reference>
<dbReference type="SUPFAM" id="SSF116734">
    <property type="entry name" value="DNA methylase specificity domain"/>
    <property type="match status" value="2"/>
</dbReference>